<dbReference type="AlphaFoldDB" id="A0A6A6RYG2"/>
<reference evidence="1" key="1">
    <citation type="journal article" date="2020" name="Stud. Mycol.">
        <title>101 Dothideomycetes genomes: a test case for predicting lifestyles and emergence of pathogens.</title>
        <authorList>
            <person name="Haridas S."/>
            <person name="Albert R."/>
            <person name="Binder M."/>
            <person name="Bloem J."/>
            <person name="Labutti K."/>
            <person name="Salamov A."/>
            <person name="Andreopoulos B."/>
            <person name="Baker S."/>
            <person name="Barry K."/>
            <person name="Bills G."/>
            <person name="Bluhm B."/>
            <person name="Cannon C."/>
            <person name="Castanera R."/>
            <person name="Culley D."/>
            <person name="Daum C."/>
            <person name="Ezra D."/>
            <person name="Gonzalez J."/>
            <person name="Henrissat B."/>
            <person name="Kuo A."/>
            <person name="Liang C."/>
            <person name="Lipzen A."/>
            <person name="Lutzoni F."/>
            <person name="Magnuson J."/>
            <person name="Mondo S."/>
            <person name="Nolan M."/>
            <person name="Ohm R."/>
            <person name="Pangilinan J."/>
            <person name="Park H.-J."/>
            <person name="Ramirez L."/>
            <person name="Alfaro M."/>
            <person name="Sun H."/>
            <person name="Tritt A."/>
            <person name="Yoshinaga Y."/>
            <person name="Zwiers L.-H."/>
            <person name="Turgeon B."/>
            <person name="Goodwin S."/>
            <person name="Spatafora J."/>
            <person name="Crous P."/>
            <person name="Grigoriev I."/>
        </authorList>
    </citation>
    <scope>NUCLEOTIDE SEQUENCE</scope>
    <source>
        <strain evidence="1">CBS 473.64</strain>
    </source>
</reference>
<proteinExistence type="predicted"/>
<evidence type="ECO:0000313" key="2">
    <source>
        <dbReference type="Proteomes" id="UP000799753"/>
    </source>
</evidence>
<dbReference type="EMBL" id="MU006785">
    <property type="protein sequence ID" value="KAF2640400.1"/>
    <property type="molecule type" value="Genomic_DNA"/>
</dbReference>
<gene>
    <name evidence="1" type="ORF">P280DRAFT_518811</name>
</gene>
<dbReference type="InterPro" id="IPR038883">
    <property type="entry name" value="AN11006-like"/>
</dbReference>
<sequence>MEAYLLQCPAEIRNQIYMLVLKEPGGLQYHEEIVGTQTIGKLYTRTPEGASDTHVATEANQLRFVNRQLHEETRGLGLKYNKIIFIEPNNSKEDMYAQFQRFLSNISPARKASIHAITIVITKEIRHDQKHRRRVMDSSNPLVRFAQEYPTIKVKIRHYALDNERKFLVVAFIFQHRFRGHDTFLRNLHDITFGNEDVMRPIIWHVQRELRFWCPQAGDAQPFPDNIRIFPSNRWITQTSLLETMRKPRHHPFWTEFETAGVSRCMCSSWAGRIYREGI</sequence>
<organism evidence="1 2">
    <name type="scientific">Massarina eburnea CBS 473.64</name>
    <dbReference type="NCBI Taxonomy" id="1395130"/>
    <lineage>
        <taxon>Eukaryota</taxon>
        <taxon>Fungi</taxon>
        <taxon>Dikarya</taxon>
        <taxon>Ascomycota</taxon>
        <taxon>Pezizomycotina</taxon>
        <taxon>Dothideomycetes</taxon>
        <taxon>Pleosporomycetidae</taxon>
        <taxon>Pleosporales</taxon>
        <taxon>Massarineae</taxon>
        <taxon>Massarinaceae</taxon>
        <taxon>Massarina</taxon>
    </lineage>
</organism>
<evidence type="ECO:0000313" key="1">
    <source>
        <dbReference type="EMBL" id="KAF2640400.1"/>
    </source>
</evidence>
<dbReference type="PANTHER" id="PTHR42085:SF1">
    <property type="entry name" value="F-BOX DOMAIN-CONTAINING PROTEIN"/>
    <property type="match status" value="1"/>
</dbReference>
<dbReference type="PANTHER" id="PTHR42085">
    <property type="entry name" value="F-BOX DOMAIN-CONTAINING PROTEIN"/>
    <property type="match status" value="1"/>
</dbReference>
<keyword evidence="2" id="KW-1185">Reference proteome</keyword>
<dbReference type="Proteomes" id="UP000799753">
    <property type="component" value="Unassembled WGS sequence"/>
</dbReference>
<name>A0A6A6RYG2_9PLEO</name>
<dbReference type="OrthoDB" id="3801104at2759"/>
<accession>A0A6A6RYG2</accession>
<protein>
    <submittedName>
        <fullName evidence="1">Uncharacterized protein</fullName>
    </submittedName>
</protein>